<accession>A0A4R4RH43</accession>
<dbReference type="Proteomes" id="UP000295621">
    <property type="component" value="Unassembled WGS sequence"/>
</dbReference>
<keyword evidence="3" id="KW-1185">Reference proteome</keyword>
<feature type="compositionally biased region" description="Basic and acidic residues" evidence="1">
    <location>
        <begin position="38"/>
        <end position="48"/>
    </location>
</feature>
<protein>
    <submittedName>
        <fullName evidence="2">Uncharacterized protein</fullName>
    </submittedName>
</protein>
<evidence type="ECO:0000313" key="3">
    <source>
        <dbReference type="Proteomes" id="UP000295621"/>
    </source>
</evidence>
<dbReference type="AlphaFoldDB" id="A0A4R4RH43"/>
<name>A0A4R4RH43_9ACTN</name>
<proteinExistence type="predicted"/>
<feature type="region of interest" description="Disordered" evidence="1">
    <location>
        <begin position="26"/>
        <end position="65"/>
    </location>
</feature>
<dbReference type="EMBL" id="SMKL01000068">
    <property type="protein sequence ID" value="TDC47763.1"/>
    <property type="molecule type" value="Genomic_DNA"/>
</dbReference>
<comment type="caution">
    <text evidence="2">The sequence shown here is derived from an EMBL/GenBank/DDBJ whole genome shotgun (WGS) entry which is preliminary data.</text>
</comment>
<sequence>MRFDRATYDALSDEEKDLYLQAVRDAQQDVDPPTGEIAPEKGDSHEGFEVVDDPGNDDGAATREG</sequence>
<gene>
    <name evidence="2" type="ORF">E1212_23200</name>
</gene>
<dbReference type="RefSeq" id="WP_131986881.1">
    <property type="nucleotide sequence ID" value="NZ_SMKL01000068.1"/>
</dbReference>
<evidence type="ECO:0000313" key="2">
    <source>
        <dbReference type="EMBL" id="TDC47763.1"/>
    </source>
</evidence>
<dbReference type="OrthoDB" id="5196362at2"/>
<reference evidence="2 3" key="1">
    <citation type="submission" date="2019-02" db="EMBL/GenBank/DDBJ databases">
        <title>Draft genome sequences of novel Actinobacteria.</title>
        <authorList>
            <person name="Sahin N."/>
            <person name="Ay H."/>
            <person name="Saygin H."/>
        </authorList>
    </citation>
    <scope>NUCLEOTIDE SEQUENCE [LARGE SCALE GENOMIC DNA]</scope>
    <source>
        <strain evidence="2 3">KC603</strain>
    </source>
</reference>
<evidence type="ECO:0000256" key="1">
    <source>
        <dbReference type="SAM" id="MobiDB-lite"/>
    </source>
</evidence>
<organism evidence="2 3">
    <name type="scientific">Jiangella ureilytica</name>
    <dbReference type="NCBI Taxonomy" id="2530374"/>
    <lineage>
        <taxon>Bacteria</taxon>
        <taxon>Bacillati</taxon>
        <taxon>Actinomycetota</taxon>
        <taxon>Actinomycetes</taxon>
        <taxon>Jiangellales</taxon>
        <taxon>Jiangellaceae</taxon>
        <taxon>Jiangella</taxon>
    </lineage>
</organism>